<feature type="compositionally biased region" description="Polar residues" evidence="1">
    <location>
        <begin position="162"/>
        <end position="179"/>
    </location>
</feature>
<gene>
    <name evidence="3" type="ORF">CQW23_31376</name>
</gene>
<comment type="caution">
    <text evidence="3">The sequence shown here is derived from an EMBL/GenBank/DDBJ whole genome shotgun (WGS) entry which is preliminary data.</text>
</comment>
<feature type="compositionally biased region" description="Basic and acidic residues" evidence="1">
    <location>
        <begin position="181"/>
        <end position="192"/>
    </location>
</feature>
<dbReference type="PANTHER" id="PTHR46444">
    <property type="entry name" value="DCD (DEVELOPMENT AND CELL DEATH) DOMAIN PROTEIN-RELATED"/>
    <property type="match status" value="1"/>
</dbReference>
<dbReference type="InterPro" id="IPR013989">
    <property type="entry name" value="Dev_and_cell_death_domain"/>
</dbReference>
<dbReference type="OrthoDB" id="1920894at2759"/>
<protein>
    <recommendedName>
        <fullName evidence="2">DCD domain-containing protein</fullName>
    </recommendedName>
</protein>
<feature type="region of interest" description="Disordered" evidence="1">
    <location>
        <begin position="1"/>
        <end position="20"/>
    </location>
</feature>
<dbReference type="PANTHER" id="PTHR46444:SF3">
    <property type="entry name" value="DCD (DEVELOPMENT AND CELL DEATH) DOMAIN PROTEIN"/>
    <property type="match status" value="1"/>
</dbReference>
<dbReference type="PROSITE" id="PS51222">
    <property type="entry name" value="DCD"/>
    <property type="match status" value="1"/>
</dbReference>
<evidence type="ECO:0000259" key="2">
    <source>
        <dbReference type="PROSITE" id="PS51222"/>
    </source>
</evidence>
<sequence length="717" mass="79697">MALIEPRVHRKGRSKVSVQPTFPRIHLLDYTGGNSMAPKKKQKQSNNAAESSSKSAVTEKETPRALKVKHKLIKKVSQINSAQTKEAEISSQMQTGEKEKAAKKGDQGNHVGGKDARGNSMAPKKKPKQNNNAAESSSRSAVTEKETPRALKGKRKLVKKVSSINSAQTKEAEISSQMQAGEKEKAAEKSDQGNHVVGKDASMSEKIDQGIKETDTRERSGETSKDEKTEKSVHLNEGREEIKKDAKTLNSLGGVIFMCNARTKEDCFRYRVMGVSASRQEFVMGIKAGLKIFLYDFDLKLMYGIYEASSAGGMKLQPAAFGGAFPAQVIQQVPFKIHKDCIPLPENVFKKAIKENYDEKTRKFKTELTAMQPLYFISTSSEVVIWTAYTLPSPDPTMWEYTGYVVVVVVFTVFLKSGFNILSEFIYEQVEKLTELFRPAPWLDSTLKPVLRDPLVQPVIQQSIAPPLSGYEPIREHAYGAQFGSSKAGRNFSPLDHGRQQFAPHHVMPREVAHNPHFLTEKDYRSYGLQQATHLKPSTDYGSEQGMQQLRRAPAGVRSDATFARNEHVRSDARFPNEWEYRNQGLQSFHGQPVTIAPAVESRNTVAAAANHSLITKVDPYDETTNSLVNRYLSLPRTMITPRELPSTGRESFASASNSASDIRLPAENVRYYPPMLAPHALSGHGHLHQRPGNEPGRSSSSVLPQYPFSGPPASRR</sequence>
<dbReference type="Pfam" id="PF10539">
    <property type="entry name" value="Dev_Cell_Death"/>
    <property type="match status" value="1"/>
</dbReference>
<feature type="region of interest" description="Disordered" evidence="1">
    <location>
        <begin position="681"/>
        <end position="717"/>
    </location>
</feature>
<accession>A0A2G2V7S9</accession>
<dbReference type="EMBL" id="MLFT02000160">
    <property type="protein sequence ID" value="PHT29033.1"/>
    <property type="molecule type" value="Genomic_DNA"/>
</dbReference>
<feature type="domain" description="DCD" evidence="2">
    <location>
        <begin position="250"/>
        <end position="382"/>
    </location>
</feature>
<name>A0A2G2V7S9_CAPBA</name>
<dbReference type="Proteomes" id="UP000224567">
    <property type="component" value="Unassembled WGS sequence"/>
</dbReference>
<reference evidence="3 4" key="1">
    <citation type="journal article" date="2017" name="Genome Biol.">
        <title>New reference genome sequences of hot pepper reveal the massive evolution of plant disease-resistance genes by retroduplication.</title>
        <authorList>
            <person name="Kim S."/>
            <person name="Park J."/>
            <person name="Yeom S.I."/>
            <person name="Kim Y.M."/>
            <person name="Seo E."/>
            <person name="Kim K.T."/>
            <person name="Kim M.S."/>
            <person name="Lee J.M."/>
            <person name="Cheong K."/>
            <person name="Shin H.S."/>
            <person name="Kim S.B."/>
            <person name="Han K."/>
            <person name="Lee J."/>
            <person name="Park M."/>
            <person name="Lee H.A."/>
            <person name="Lee H.Y."/>
            <person name="Lee Y."/>
            <person name="Oh S."/>
            <person name="Lee J.H."/>
            <person name="Choi E."/>
            <person name="Choi E."/>
            <person name="Lee S.E."/>
            <person name="Jeon J."/>
            <person name="Kim H."/>
            <person name="Choi G."/>
            <person name="Song H."/>
            <person name="Lee J."/>
            <person name="Lee S.C."/>
            <person name="Kwon J.K."/>
            <person name="Lee H.Y."/>
            <person name="Koo N."/>
            <person name="Hong Y."/>
            <person name="Kim R.W."/>
            <person name="Kang W.H."/>
            <person name="Huh J.H."/>
            <person name="Kang B.C."/>
            <person name="Yang T.J."/>
            <person name="Lee Y.H."/>
            <person name="Bennetzen J.L."/>
            <person name="Choi D."/>
        </authorList>
    </citation>
    <scope>NUCLEOTIDE SEQUENCE [LARGE SCALE GENOMIC DNA]</scope>
    <source>
        <strain evidence="4">cv. PBC81</strain>
    </source>
</reference>
<feature type="compositionally biased region" description="Low complexity" evidence="1">
    <location>
        <begin position="129"/>
        <end position="141"/>
    </location>
</feature>
<feature type="region of interest" description="Disordered" evidence="1">
    <location>
        <begin position="29"/>
        <end position="239"/>
    </location>
</feature>
<organism evidence="3 4">
    <name type="scientific">Capsicum baccatum</name>
    <name type="common">Peruvian pepper</name>
    <dbReference type="NCBI Taxonomy" id="33114"/>
    <lineage>
        <taxon>Eukaryota</taxon>
        <taxon>Viridiplantae</taxon>
        <taxon>Streptophyta</taxon>
        <taxon>Embryophyta</taxon>
        <taxon>Tracheophyta</taxon>
        <taxon>Spermatophyta</taxon>
        <taxon>Magnoliopsida</taxon>
        <taxon>eudicotyledons</taxon>
        <taxon>Gunneridae</taxon>
        <taxon>Pentapetalae</taxon>
        <taxon>asterids</taxon>
        <taxon>lamiids</taxon>
        <taxon>Solanales</taxon>
        <taxon>Solanaceae</taxon>
        <taxon>Solanoideae</taxon>
        <taxon>Capsiceae</taxon>
        <taxon>Capsicum</taxon>
    </lineage>
</organism>
<feature type="compositionally biased region" description="Polar residues" evidence="1">
    <location>
        <begin position="77"/>
        <end position="95"/>
    </location>
</feature>
<evidence type="ECO:0000256" key="1">
    <source>
        <dbReference type="SAM" id="MobiDB-lite"/>
    </source>
</evidence>
<dbReference type="AlphaFoldDB" id="A0A2G2V7S9"/>
<feature type="compositionally biased region" description="Low complexity" evidence="1">
    <location>
        <begin position="44"/>
        <end position="55"/>
    </location>
</feature>
<evidence type="ECO:0000313" key="3">
    <source>
        <dbReference type="EMBL" id="PHT29033.1"/>
    </source>
</evidence>
<evidence type="ECO:0000313" key="4">
    <source>
        <dbReference type="Proteomes" id="UP000224567"/>
    </source>
</evidence>
<proteinExistence type="predicted"/>
<dbReference type="STRING" id="33114.A0A2G2V7S9"/>
<reference evidence="4" key="2">
    <citation type="journal article" date="2017" name="J. Anim. Genet.">
        <title>Multiple reference genome sequences of hot pepper reveal the massive evolution of plant disease resistance genes by retroduplication.</title>
        <authorList>
            <person name="Kim S."/>
            <person name="Park J."/>
            <person name="Yeom S.-I."/>
            <person name="Kim Y.-M."/>
            <person name="Seo E."/>
            <person name="Kim K.-T."/>
            <person name="Kim M.-S."/>
            <person name="Lee J.M."/>
            <person name="Cheong K."/>
            <person name="Shin H.-S."/>
            <person name="Kim S.-B."/>
            <person name="Han K."/>
            <person name="Lee J."/>
            <person name="Park M."/>
            <person name="Lee H.-A."/>
            <person name="Lee H.-Y."/>
            <person name="Lee Y."/>
            <person name="Oh S."/>
            <person name="Lee J.H."/>
            <person name="Choi E."/>
            <person name="Choi E."/>
            <person name="Lee S.E."/>
            <person name="Jeon J."/>
            <person name="Kim H."/>
            <person name="Choi G."/>
            <person name="Song H."/>
            <person name="Lee J."/>
            <person name="Lee S.-C."/>
            <person name="Kwon J.-K."/>
            <person name="Lee H.-Y."/>
            <person name="Koo N."/>
            <person name="Hong Y."/>
            <person name="Kim R.W."/>
            <person name="Kang W.-H."/>
            <person name="Huh J.H."/>
            <person name="Kang B.-C."/>
            <person name="Yang T.-J."/>
            <person name="Lee Y.-H."/>
            <person name="Bennetzen J.L."/>
            <person name="Choi D."/>
        </authorList>
    </citation>
    <scope>NUCLEOTIDE SEQUENCE [LARGE SCALE GENOMIC DNA]</scope>
    <source>
        <strain evidence="4">cv. PBC81</strain>
    </source>
</reference>
<dbReference type="SMART" id="SM00767">
    <property type="entry name" value="DCD"/>
    <property type="match status" value="1"/>
</dbReference>
<feature type="compositionally biased region" description="Basic and acidic residues" evidence="1">
    <location>
        <begin position="96"/>
        <end position="117"/>
    </location>
</feature>
<keyword evidence="4" id="KW-1185">Reference proteome</keyword>
<feature type="compositionally biased region" description="Basic and acidic residues" evidence="1">
    <location>
        <begin position="202"/>
        <end position="239"/>
    </location>
</feature>